<organism evidence="1 2">
    <name type="scientific">Trifolium medium</name>
    <dbReference type="NCBI Taxonomy" id="97028"/>
    <lineage>
        <taxon>Eukaryota</taxon>
        <taxon>Viridiplantae</taxon>
        <taxon>Streptophyta</taxon>
        <taxon>Embryophyta</taxon>
        <taxon>Tracheophyta</taxon>
        <taxon>Spermatophyta</taxon>
        <taxon>Magnoliopsida</taxon>
        <taxon>eudicotyledons</taxon>
        <taxon>Gunneridae</taxon>
        <taxon>Pentapetalae</taxon>
        <taxon>rosids</taxon>
        <taxon>fabids</taxon>
        <taxon>Fabales</taxon>
        <taxon>Fabaceae</taxon>
        <taxon>Papilionoideae</taxon>
        <taxon>50 kb inversion clade</taxon>
        <taxon>NPAAA clade</taxon>
        <taxon>Hologalegina</taxon>
        <taxon>IRL clade</taxon>
        <taxon>Trifolieae</taxon>
        <taxon>Trifolium</taxon>
    </lineage>
</organism>
<dbReference type="Proteomes" id="UP000265520">
    <property type="component" value="Unassembled WGS sequence"/>
</dbReference>
<sequence length="52" mass="5827">MRTPFKILHVRLLEDIDTPYDSLTNVKSNITLKVVDSPVDAKLGIAAMRSSR</sequence>
<dbReference type="EMBL" id="LXQA010053878">
    <property type="protein sequence ID" value="MCI03973.1"/>
    <property type="molecule type" value="Genomic_DNA"/>
</dbReference>
<comment type="caution">
    <text evidence="1">The sequence shown here is derived from an EMBL/GenBank/DDBJ whole genome shotgun (WGS) entry which is preliminary data.</text>
</comment>
<name>A0A392NVY1_9FABA</name>
<evidence type="ECO:0000313" key="2">
    <source>
        <dbReference type="Proteomes" id="UP000265520"/>
    </source>
</evidence>
<evidence type="ECO:0000313" key="1">
    <source>
        <dbReference type="EMBL" id="MCI03973.1"/>
    </source>
</evidence>
<accession>A0A392NVY1</accession>
<proteinExistence type="predicted"/>
<reference evidence="1 2" key="1">
    <citation type="journal article" date="2018" name="Front. Plant Sci.">
        <title>Red Clover (Trifolium pratense) and Zigzag Clover (T. medium) - A Picture of Genomic Similarities and Differences.</title>
        <authorList>
            <person name="Dluhosova J."/>
            <person name="Istvanek J."/>
            <person name="Nedelnik J."/>
            <person name="Repkova J."/>
        </authorList>
    </citation>
    <scope>NUCLEOTIDE SEQUENCE [LARGE SCALE GENOMIC DNA]</scope>
    <source>
        <strain evidence="2">cv. 10/8</strain>
        <tissue evidence="1">Leaf</tissue>
    </source>
</reference>
<dbReference type="AlphaFoldDB" id="A0A392NVY1"/>
<keyword evidence="2" id="KW-1185">Reference proteome</keyword>
<protein>
    <submittedName>
        <fullName evidence="1">Uncharacterized protein</fullName>
    </submittedName>
</protein>